<name>A0ACB9RJZ3_9MYRT</name>
<reference evidence="2" key="1">
    <citation type="journal article" date="2023" name="Front. Plant Sci.">
        <title>Chromosomal-level genome assembly of Melastoma candidum provides insights into trichome evolution.</title>
        <authorList>
            <person name="Zhong Y."/>
            <person name="Wu W."/>
            <person name="Sun C."/>
            <person name="Zou P."/>
            <person name="Liu Y."/>
            <person name="Dai S."/>
            <person name="Zhou R."/>
        </authorList>
    </citation>
    <scope>NUCLEOTIDE SEQUENCE [LARGE SCALE GENOMIC DNA]</scope>
</reference>
<accession>A0ACB9RJZ3</accession>
<organism evidence="1 2">
    <name type="scientific">Melastoma candidum</name>
    <dbReference type="NCBI Taxonomy" id="119954"/>
    <lineage>
        <taxon>Eukaryota</taxon>
        <taxon>Viridiplantae</taxon>
        <taxon>Streptophyta</taxon>
        <taxon>Embryophyta</taxon>
        <taxon>Tracheophyta</taxon>
        <taxon>Spermatophyta</taxon>
        <taxon>Magnoliopsida</taxon>
        <taxon>eudicotyledons</taxon>
        <taxon>Gunneridae</taxon>
        <taxon>Pentapetalae</taxon>
        <taxon>rosids</taxon>
        <taxon>malvids</taxon>
        <taxon>Myrtales</taxon>
        <taxon>Melastomataceae</taxon>
        <taxon>Melastomatoideae</taxon>
        <taxon>Melastomateae</taxon>
        <taxon>Melastoma</taxon>
    </lineage>
</organism>
<proteinExistence type="predicted"/>
<sequence>MHRMSSDGESAFLGVIKNVWFCFIAVRQAESNLDSQKRVAGFGYQKFSCSYYFWDPSFFQTPDPFQGEQFSFPVTSSLCPSPVCLAWKRIASNQSLRCMEVSLSQLVLVKDVDMDVNKLGLSTGS</sequence>
<keyword evidence="2" id="KW-1185">Reference proteome</keyword>
<evidence type="ECO:0000313" key="1">
    <source>
        <dbReference type="EMBL" id="KAI4377944.1"/>
    </source>
</evidence>
<comment type="caution">
    <text evidence="1">The sequence shown here is derived from an EMBL/GenBank/DDBJ whole genome shotgun (WGS) entry which is preliminary data.</text>
</comment>
<gene>
    <name evidence="1" type="ORF">MLD38_015496</name>
</gene>
<protein>
    <submittedName>
        <fullName evidence="1">Uncharacterized protein</fullName>
    </submittedName>
</protein>
<dbReference type="Proteomes" id="UP001057402">
    <property type="component" value="Chromosome 4"/>
</dbReference>
<dbReference type="EMBL" id="CM042883">
    <property type="protein sequence ID" value="KAI4377944.1"/>
    <property type="molecule type" value="Genomic_DNA"/>
</dbReference>
<evidence type="ECO:0000313" key="2">
    <source>
        <dbReference type="Proteomes" id="UP001057402"/>
    </source>
</evidence>